<protein>
    <recommendedName>
        <fullName evidence="6">Transcription antitermination protein NusB</fullName>
    </recommendedName>
    <alternativeName>
        <fullName evidence="6">Antitermination factor NusB</fullName>
    </alternativeName>
</protein>
<evidence type="ECO:0000259" key="8">
    <source>
        <dbReference type="PROSITE" id="PS51462"/>
    </source>
</evidence>
<feature type="domain" description="Nudix hydrolase" evidence="8">
    <location>
        <begin position="161"/>
        <end position="296"/>
    </location>
</feature>
<dbReference type="PANTHER" id="PTHR11078:SF3">
    <property type="entry name" value="ANTITERMINATION NUSB DOMAIN-CONTAINING PROTEIN"/>
    <property type="match status" value="1"/>
</dbReference>
<dbReference type="HAMAP" id="MF_00073">
    <property type="entry name" value="NusB"/>
    <property type="match status" value="1"/>
</dbReference>
<keyword evidence="5 6" id="KW-0804">Transcription</keyword>
<dbReference type="GO" id="GO:0006353">
    <property type="term" value="P:DNA-templated transcription termination"/>
    <property type="evidence" value="ECO:0007669"/>
    <property type="project" value="UniProtKB-UniRule"/>
</dbReference>
<keyword evidence="2 6" id="KW-0889">Transcription antitermination</keyword>
<evidence type="ECO:0000256" key="3">
    <source>
        <dbReference type="ARBA" id="ARBA00022884"/>
    </source>
</evidence>
<dbReference type="GO" id="GO:0005829">
    <property type="term" value="C:cytosol"/>
    <property type="evidence" value="ECO:0007669"/>
    <property type="project" value="TreeGrafter"/>
</dbReference>
<proteinExistence type="inferred from homology"/>
<dbReference type="InterPro" id="IPR000086">
    <property type="entry name" value="NUDIX_hydrolase_dom"/>
</dbReference>
<dbReference type="PANTHER" id="PTHR11078">
    <property type="entry name" value="N UTILIZATION SUBSTANCE PROTEIN B-RELATED"/>
    <property type="match status" value="1"/>
</dbReference>
<dbReference type="SUPFAM" id="SSF48013">
    <property type="entry name" value="NusB-like"/>
    <property type="match status" value="1"/>
</dbReference>
<dbReference type="AlphaFoldDB" id="A0A1G2MAZ4"/>
<dbReference type="GO" id="GO:0003723">
    <property type="term" value="F:RNA binding"/>
    <property type="evidence" value="ECO:0007669"/>
    <property type="project" value="UniProtKB-UniRule"/>
</dbReference>
<dbReference type="PROSITE" id="PS51462">
    <property type="entry name" value="NUDIX"/>
    <property type="match status" value="1"/>
</dbReference>
<keyword evidence="4 6" id="KW-0805">Transcription regulation</keyword>
<evidence type="ECO:0000256" key="1">
    <source>
        <dbReference type="ARBA" id="ARBA00005952"/>
    </source>
</evidence>
<evidence type="ECO:0000313" key="9">
    <source>
        <dbReference type="EMBL" id="OHA21056.1"/>
    </source>
</evidence>
<organism evidence="9 10">
    <name type="scientific">Candidatus Taylorbacteria bacterium RIFCSPHIGHO2_01_FULL_51_15</name>
    <dbReference type="NCBI Taxonomy" id="1802304"/>
    <lineage>
        <taxon>Bacteria</taxon>
        <taxon>Candidatus Tayloriibacteriota</taxon>
    </lineage>
</organism>
<gene>
    <name evidence="6" type="primary">nusB</name>
    <name evidence="9" type="ORF">A2849_02865</name>
</gene>
<comment type="function">
    <text evidence="6">Involved in transcription antitermination. Required for transcription of ribosomal RNA (rRNA) genes. Binds specifically to the boxA antiterminator sequence of the ribosomal RNA (rrn) operons.</text>
</comment>
<dbReference type="InterPro" id="IPR006027">
    <property type="entry name" value="NusB_RsmB_TIM44"/>
</dbReference>
<dbReference type="Gene3D" id="3.90.79.10">
    <property type="entry name" value="Nucleoside Triphosphate Pyrophosphohydrolase"/>
    <property type="match status" value="1"/>
</dbReference>
<evidence type="ECO:0000256" key="5">
    <source>
        <dbReference type="ARBA" id="ARBA00023163"/>
    </source>
</evidence>
<evidence type="ECO:0000256" key="2">
    <source>
        <dbReference type="ARBA" id="ARBA00022814"/>
    </source>
</evidence>
<feature type="compositionally biased region" description="Basic residues" evidence="7">
    <location>
        <begin position="313"/>
        <end position="325"/>
    </location>
</feature>
<reference evidence="9 10" key="1">
    <citation type="journal article" date="2016" name="Nat. Commun.">
        <title>Thousands of microbial genomes shed light on interconnected biogeochemical processes in an aquifer system.</title>
        <authorList>
            <person name="Anantharaman K."/>
            <person name="Brown C.T."/>
            <person name="Hug L.A."/>
            <person name="Sharon I."/>
            <person name="Castelle C.J."/>
            <person name="Probst A.J."/>
            <person name="Thomas B.C."/>
            <person name="Singh A."/>
            <person name="Wilkins M.J."/>
            <person name="Karaoz U."/>
            <person name="Brodie E.L."/>
            <person name="Williams K.H."/>
            <person name="Hubbard S.S."/>
            <person name="Banfield J.F."/>
        </authorList>
    </citation>
    <scope>NUCLEOTIDE SEQUENCE [LARGE SCALE GENOMIC DNA]</scope>
</reference>
<comment type="similarity">
    <text evidence="1 6">Belongs to the NusB family.</text>
</comment>
<accession>A0A1G2MAZ4</accession>
<dbReference type="EMBL" id="MHRI01000016">
    <property type="protein sequence ID" value="OHA21056.1"/>
    <property type="molecule type" value="Genomic_DNA"/>
</dbReference>
<keyword evidence="3 6" id="KW-0694">RNA-binding</keyword>
<evidence type="ECO:0000256" key="4">
    <source>
        <dbReference type="ARBA" id="ARBA00023015"/>
    </source>
</evidence>
<dbReference type="InterPro" id="IPR015797">
    <property type="entry name" value="NUDIX_hydrolase-like_dom_sf"/>
</dbReference>
<dbReference type="InterPro" id="IPR011605">
    <property type="entry name" value="NusB_fam"/>
</dbReference>
<name>A0A1G2MAZ4_9BACT</name>
<comment type="caution">
    <text evidence="9">The sequence shown here is derived from an EMBL/GenBank/DDBJ whole genome shotgun (WGS) entry which is preliminary data.</text>
</comment>
<feature type="region of interest" description="Disordered" evidence="7">
    <location>
        <begin position="306"/>
        <end position="325"/>
    </location>
</feature>
<dbReference type="Gene3D" id="1.10.940.10">
    <property type="entry name" value="NusB-like"/>
    <property type="match status" value="1"/>
</dbReference>
<evidence type="ECO:0000313" key="10">
    <source>
        <dbReference type="Proteomes" id="UP000178121"/>
    </source>
</evidence>
<dbReference type="Pfam" id="PF01029">
    <property type="entry name" value="NusB"/>
    <property type="match status" value="1"/>
</dbReference>
<dbReference type="GO" id="GO:0031564">
    <property type="term" value="P:transcription antitermination"/>
    <property type="evidence" value="ECO:0007669"/>
    <property type="project" value="UniProtKB-KW"/>
</dbReference>
<dbReference type="InterPro" id="IPR035926">
    <property type="entry name" value="NusB-like_sf"/>
</dbReference>
<sequence length="325" mass="36780">MANRHLSRSIVLQTLYEWDFGGRNDAKLPEILDRCIKEFAPGMGDFSFIQGLLTSVLEKRNDLDQIIEKAAPEWPLDKISIVDRNILRIGLFELLFADRSEVPAKVAINEAIELAKTFGGENSGRFVNGVLGAVYKEIGEPGKHETSKRQKPKEVPYEKMPQERLAGSVVYARHEGDMYLALVHDIFGHWTLSKGHLEEGEEEKTGVTRVIKDEINLAITPEAKLGENEYVATQPEKGKIRKRVVYFLAETRFEDITLKKTGGLDDARWFKLQDILDLNFYDDILPIVTKAINLLLAKGKEPAETKPLLEKAKPKRARKKKEGAQ</sequence>
<dbReference type="Proteomes" id="UP000178121">
    <property type="component" value="Unassembled WGS sequence"/>
</dbReference>
<evidence type="ECO:0000256" key="6">
    <source>
        <dbReference type="HAMAP-Rule" id="MF_00073"/>
    </source>
</evidence>
<dbReference type="SUPFAM" id="SSF55811">
    <property type="entry name" value="Nudix"/>
    <property type="match status" value="1"/>
</dbReference>
<evidence type="ECO:0000256" key="7">
    <source>
        <dbReference type="SAM" id="MobiDB-lite"/>
    </source>
</evidence>
<dbReference type="Pfam" id="PF00293">
    <property type="entry name" value="NUDIX"/>
    <property type="match status" value="1"/>
</dbReference>
<dbReference type="NCBIfam" id="TIGR01951">
    <property type="entry name" value="nusB"/>
    <property type="match status" value="1"/>
</dbReference>